<name>A0A4Q0MNH3_9HYPH</name>
<organism evidence="6 7">
    <name type="scientific">Hansschlegelia zhihuaiae</name>
    <dbReference type="NCBI Taxonomy" id="405005"/>
    <lineage>
        <taxon>Bacteria</taxon>
        <taxon>Pseudomonadati</taxon>
        <taxon>Pseudomonadota</taxon>
        <taxon>Alphaproteobacteria</taxon>
        <taxon>Hyphomicrobiales</taxon>
        <taxon>Methylopilaceae</taxon>
        <taxon>Hansschlegelia</taxon>
    </lineage>
</organism>
<evidence type="ECO:0000259" key="5">
    <source>
        <dbReference type="PROSITE" id="PS51935"/>
    </source>
</evidence>
<reference evidence="6 7" key="1">
    <citation type="submission" date="2018-12" db="EMBL/GenBank/DDBJ databases">
        <title>bacterium Hansschlegelia zhihuaiae S113.</title>
        <authorList>
            <person name="He J."/>
        </authorList>
    </citation>
    <scope>NUCLEOTIDE SEQUENCE [LARGE SCALE GENOMIC DNA]</scope>
    <source>
        <strain evidence="6 7">S 113</strain>
    </source>
</reference>
<evidence type="ECO:0000256" key="1">
    <source>
        <dbReference type="ARBA" id="ARBA00007074"/>
    </source>
</evidence>
<comment type="caution">
    <text evidence="6">The sequence shown here is derived from an EMBL/GenBank/DDBJ whole genome shotgun (WGS) entry which is preliminary data.</text>
</comment>
<dbReference type="Proteomes" id="UP000289708">
    <property type="component" value="Unassembled WGS sequence"/>
</dbReference>
<accession>A0A4Q0MNH3</accession>
<gene>
    <name evidence="6" type="ORF">EK403_00895</name>
</gene>
<dbReference type="NCBIfam" id="TIGR02219">
    <property type="entry name" value="phage_NlpC_fam"/>
    <property type="match status" value="1"/>
</dbReference>
<dbReference type="SUPFAM" id="SSF54001">
    <property type="entry name" value="Cysteine proteinases"/>
    <property type="match status" value="1"/>
</dbReference>
<evidence type="ECO:0000313" key="7">
    <source>
        <dbReference type="Proteomes" id="UP000289708"/>
    </source>
</evidence>
<dbReference type="InterPro" id="IPR011929">
    <property type="entry name" value="Phage_pept_NlpC/P60"/>
</dbReference>
<evidence type="ECO:0000256" key="3">
    <source>
        <dbReference type="ARBA" id="ARBA00022801"/>
    </source>
</evidence>
<dbReference type="InterPro" id="IPR000064">
    <property type="entry name" value="NLP_P60_dom"/>
</dbReference>
<dbReference type="Pfam" id="PF00877">
    <property type="entry name" value="NLPC_P60"/>
    <property type="match status" value="1"/>
</dbReference>
<evidence type="ECO:0000256" key="4">
    <source>
        <dbReference type="ARBA" id="ARBA00022807"/>
    </source>
</evidence>
<keyword evidence="2" id="KW-0645">Protease</keyword>
<protein>
    <submittedName>
        <fullName evidence="6">Peptidase</fullName>
    </submittedName>
</protein>
<dbReference type="Gene3D" id="3.90.1720.10">
    <property type="entry name" value="endopeptidase domain like (from Nostoc punctiforme)"/>
    <property type="match status" value="1"/>
</dbReference>
<dbReference type="OrthoDB" id="6058745at2"/>
<keyword evidence="3" id="KW-0378">Hydrolase</keyword>
<proteinExistence type="inferred from homology"/>
<keyword evidence="4" id="KW-0788">Thiol protease</keyword>
<dbReference type="AlphaFoldDB" id="A0A4Q0MNH3"/>
<dbReference type="PROSITE" id="PS51935">
    <property type="entry name" value="NLPC_P60"/>
    <property type="match status" value="1"/>
</dbReference>
<dbReference type="GO" id="GO:0008234">
    <property type="term" value="F:cysteine-type peptidase activity"/>
    <property type="evidence" value="ECO:0007669"/>
    <property type="project" value="UniProtKB-KW"/>
</dbReference>
<evidence type="ECO:0000313" key="6">
    <source>
        <dbReference type="EMBL" id="RXF75447.1"/>
    </source>
</evidence>
<keyword evidence="7" id="KW-1185">Reference proteome</keyword>
<comment type="similarity">
    <text evidence="1">Belongs to the peptidase C40 family.</text>
</comment>
<dbReference type="RefSeq" id="WP_128775625.1">
    <property type="nucleotide sequence ID" value="NZ_RYFI01000001.1"/>
</dbReference>
<dbReference type="GO" id="GO:0006508">
    <property type="term" value="P:proteolysis"/>
    <property type="evidence" value="ECO:0007669"/>
    <property type="project" value="UniProtKB-KW"/>
</dbReference>
<evidence type="ECO:0000256" key="2">
    <source>
        <dbReference type="ARBA" id="ARBA00022670"/>
    </source>
</evidence>
<feature type="domain" description="NlpC/P60" evidence="5">
    <location>
        <begin position="16"/>
        <end position="155"/>
    </location>
</feature>
<sequence length="175" mass="18659">MEAGLSETPDEELAKSCCPEKVVDAARSWIGTPYRHQASVMGAGADCLGVVRGVWRELVGPEPEGLPPYARSWAEDGAGELMLAAAERWLVPAPGQEIAAGDVLLFRVSRGTVAKHCGIATGPRTMVHAYDGHAVAETQVPDVWLHRLAARFRFPAVSRSLTVLESVSIASLNSS</sequence>
<dbReference type="InterPro" id="IPR038765">
    <property type="entry name" value="Papain-like_cys_pep_sf"/>
</dbReference>
<dbReference type="EMBL" id="RYFI01000001">
    <property type="protein sequence ID" value="RXF75447.1"/>
    <property type="molecule type" value="Genomic_DNA"/>
</dbReference>